<dbReference type="InterPro" id="IPR027417">
    <property type="entry name" value="P-loop_NTPase"/>
</dbReference>
<dbReference type="InterPro" id="IPR001482">
    <property type="entry name" value="T2SS/T4SS_dom"/>
</dbReference>
<dbReference type="EMBL" id="JAMTCC010000050">
    <property type="protein sequence ID" value="MCT7947694.1"/>
    <property type="molecule type" value="Genomic_DNA"/>
</dbReference>
<dbReference type="PANTHER" id="PTHR30486">
    <property type="entry name" value="TWITCHING MOTILITY PROTEIN PILT"/>
    <property type="match status" value="1"/>
</dbReference>
<sequence length="340" mass="37520">MNSHLFDASTTVRDQLALAGLQPILDLQGLTEVAINNPFQVWFDRGNGWETQPLPNLSFALCMELAKSLAVYAGLTVPLDASNPIASVILPDGERGQVAVPPATEAGIVSMTFRKPSTARFSLEDYANSGRFDNYTAMQTGKVALTASQAELLRLKATGDMVNFFKVAVQTNKNILLVGGTGSGKTTVMKAMVDQYLPQKRLFTIEDVHELDLPHHPNHLHLFYKKGGLSPMEIIEASMRMKPDHILLAELRGDEAWTYLEMLNTGHEGSITSIHANDCRSTPARLAGLVKQSEVGQGLEYSHILRTINTSIDIIAFYKHTHLTELYFEPALKNRLMSEV</sequence>
<evidence type="ECO:0000313" key="5">
    <source>
        <dbReference type="Proteomes" id="UP001155604"/>
    </source>
</evidence>
<dbReference type="GO" id="GO:0016887">
    <property type="term" value="F:ATP hydrolysis activity"/>
    <property type="evidence" value="ECO:0007669"/>
    <property type="project" value="InterPro"/>
</dbReference>
<dbReference type="InterPro" id="IPR014155">
    <property type="entry name" value="VirB11"/>
</dbReference>
<accession>A0A9X2WXT9</accession>
<dbReference type="InterPro" id="IPR050921">
    <property type="entry name" value="T4SS_GSP_E_ATPase"/>
</dbReference>
<dbReference type="Gene3D" id="3.30.450.90">
    <property type="match status" value="1"/>
</dbReference>
<keyword evidence="2" id="KW-0067">ATP-binding</keyword>
<dbReference type="GO" id="GO:0005524">
    <property type="term" value="F:ATP binding"/>
    <property type="evidence" value="ECO:0007669"/>
    <property type="project" value="UniProtKB-UniRule"/>
</dbReference>
<evidence type="ECO:0000256" key="2">
    <source>
        <dbReference type="RuleBase" id="RU366071"/>
    </source>
</evidence>
<organism evidence="4 5">
    <name type="scientific">Shewanella septentrionalis</name>
    <dbReference type="NCBI Taxonomy" id="2952223"/>
    <lineage>
        <taxon>Bacteria</taxon>
        <taxon>Pseudomonadati</taxon>
        <taxon>Pseudomonadota</taxon>
        <taxon>Gammaproteobacteria</taxon>
        <taxon>Alteromonadales</taxon>
        <taxon>Shewanellaceae</taxon>
        <taxon>Shewanella</taxon>
    </lineage>
</organism>
<dbReference type="GO" id="GO:0044097">
    <property type="term" value="P:secretion by the type IV secretion system"/>
    <property type="evidence" value="ECO:0007669"/>
    <property type="project" value="InterPro"/>
</dbReference>
<dbReference type="CDD" id="cd01130">
    <property type="entry name" value="VirB11-like_ATPase"/>
    <property type="match status" value="1"/>
</dbReference>
<comment type="function">
    <text evidence="2">Part of the Type IV secretion system.</text>
</comment>
<dbReference type="Gene3D" id="3.40.50.300">
    <property type="entry name" value="P-loop containing nucleotide triphosphate hydrolases"/>
    <property type="match status" value="1"/>
</dbReference>
<comment type="similarity">
    <text evidence="1 2">Belongs to the GSP E family.</text>
</comment>
<dbReference type="RefSeq" id="WP_261273847.1">
    <property type="nucleotide sequence ID" value="NZ_JAMTCC010000050.1"/>
</dbReference>
<proteinExistence type="inferred from homology"/>
<name>A0A9X2WXT9_9GAMM</name>
<comment type="caution">
    <text evidence="4">The sequence shown here is derived from an EMBL/GenBank/DDBJ whole genome shotgun (WGS) entry which is preliminary data.</text>
</comment>
<evidence type="ECO:0000313" key="4">
    <source>
        <dbReference type="EMBL" id="MCT7947694.1"/>
    </source>
</evidence>
<evidence type="ECO:0000259" key="3">
    <source>
        <dbReference type="Pfam" id="PF00437"/>
    </source>
</evidence>
<dbReference type="NCBIfam" id="TIGR02788">
    <property type="entry name" value="VirB11"/>
    <property type="match status" value="1"/>
</dbReference>
<keyword evidence="5" id="KW-1185">Reference proteome</keyword>
<evidence type="ECO:0000256" key="1">
    <source>
        <dbReference type="ARBA" id="ARBA00006611"/>
    </source>
</evidence>
<dbReference type="PANTHER" id="PTHR30486:SF6">
    <property type="entry name" value="TYPE IV PILUS RETRACTATION ATPASE PILT"/>
    <property type="match status" value="1"/>
</dbReference>
<dbReference type="SUPFAM" id="SSF52540">
    <property type="entry name" value="P-loop containing nucleoside triphosphate hydrolases"/>
    <property type="match status" value="1"/>
</dbReference>
<gene>
    <name evidence="4" type="primary">virB11</name>
    <name evidence="4" type="ORF">NE536_20280</name>
</gene>
<dbReference type="Pfam" id="PF00437">
    <property type="entry name" value="T2SSE"/>
    <property type="match status" value="1"/>
</dbReference>
<feature type="domain" description="Bacterial type II secretion system protein E" evidence="3">
    <location>
        <begin position="161"/>
        <end position="315"/>
    </location>
</feature>
<dbReference type="GO" id="GO:0043684">
    <property type="term" value="C:type IV secretion system complex"/>
    <property type="evidence" value="ECO:0007669"/>
    <property type="project" value="UniProtKB-UniRule"/>
</dbReference>
<reference evidence="4" key="1">
    <citation type="journal article" date="2023" name="Int. J. Syst. Evol. Microbiol.">
        <title>&lt;i&gt;Shewanella septentrionalis&lt;/i&gt; sp. nov. and &lt;i&gt;Shewanella holmiensis&lt;/i&gt; sp. nov., isolated from Baltic Sea water and sediments.</title>
        <authorList>
            <person name="Martin-Rodriguez A.J."/>
            <person name="Thorell K."/>
            <person name="Joffre E."/>
            <person name="Jensie-Markopoulos S."/>
            <person name="Moore E.R.B."/>
            <person name="Sjoling A."/>
        </authorList>
    </citation>
    <scope>NUCLEOTIDE SEQUENCE</scope>
    <source>
        <strain evidence="4">SP1W3</strain>
    </source>
</reference>
<dbReference type="Proteomes" id="UP001155604">
    <property type="component" value="Unassembled WGS sequence"/>
</dbReference>
<dbReference type="AlphaFoldDB" id="A0A9X2WXT9"/>
<protein>
    <recommendedName>
        <fullName evidence="2">Type IV secretion system protein</fullName>
    </recommendedName>
</protein>
<keyword evidence="2" id="KW-0547">Nucleotide-binding</keyword>